<reference evidence="9" key="1">
    <citation type="submission" date="2015-07" db="EMBL/GenBank/DDBJ databases">
        <authorList>
            <person name="Wibberg D."/>
        </authorList>
    </citation>
    <scope>NUCLEOTIDE SEQUENCE [LARGE SCALE GENOMIC DNA]</scope>
</reference>
<dbReference type="InterPro" id="IPR003142">
    <property type="entry name" value="BPL_C"/>
</dbReference>
<feature type="binding site" evidence="6">
    <location>
        <position position="113"/>
    </location>
    <ligand>
        <name>biotin</name>
        <dbReference type="ChEBI" id="CHEBI:57586"/>
    </ligand>
</feature>
<dbReference type="InterPro" id="IPR004143">
    <property type="entry name" value="BPL_LPL_catalytic"/>
</dbReference>
<dbReference type="GO" id="GO:0003677">
    <property type="term" value="F:DNA binding"/>
    <property type="evidence" value="ECO:0007669"/>
    <property type="project" value="UniProtKB-UniRule"/>
</dbReference>
<evidence type="ECO:0000256" key="6">
    <source>
        <dbReference type="HAMAP-Rule" id="MF_00978"/>
    </source>
</evidence>
<keyword evidence="6" id="KW-0805">Transcription regulation</keyword>
<proteinExistence type="inferred from homology"/>
<comment type="function">
    <text evidence="6">Acts both as a biotin--[acetyl-CoA-carboxylase] ligase and a biotin-operon repressor. In the presence of ATP, BirA activates biotin to form the BirA-biotinyl-5'-adenylate (BirA-bio-5'-AMP or holoBirA) complex. HoloBirA can either transfer the biotinyl moiety to the biotin carboxyl carrier protein (BCCP) subunit of acetyl-CoA carboxylase, or bind to the biotin operator site and inhibit transcription of the operon.</text>
</comment>
<gene>
    <name evidence="6 8" type="primary">birA</name>
    <name evidence="8" type="ORF">XTALMG727_1194</name>
</gene>
<keyword evidence="9" id="KW-1185">Reference proteome</keyword>
<dbReference type="RefSeq" id="WP_053834657.1">
    <property type="nucleotide sequence ID" value="NZ_CXOI01000018.1"/>
</dbReference>
<dbReference type="InterPro" id="IPR045864">
    <property type="entry name" value="aa-tRNA-synth_II/BPL/LPL"/>
</dbReference>
<dbReference type="Gene3D" id="3.30.930.10">
    <property type="entry name" value="Bira Bifunctional Protein, Domain 2"/>
    <property type="match status" value="1"/>
</dbReference>
<feature type="domain" description="BPL/LPL catalytic" evidence="7">
    <location>
        <begin position="79"/>
        <end position="258"/>
    </location>
</feature>
<dbReference type="PANTHER" id="PTHR12835:SF5">
    <property type="entry name" value="BIOTIN--PROTEIN LIGASE"/>
    <property type="match status" value="1"/>
</dbReference>
<dbReference type="NCBIfam" id="NF008848">
    <property type="entry name" value="PRK11886.1-3"/>
    <property type="match status" value="1"/>
</dbReference>
<dbReference type="Gene3D" id="2.30.30.100">
    <property type="match status" value="1"/>
</dbReference>
<organism evidence="8 9">
    <name type="scientific">Xanthomonas graminis pv. arrhenatheri LMG 727</name>
    <dbReference type="NCBI Taxonomy" id="1195923"/>
    <lineage>
        <taxon>Bacteria</taxon>
        <taxon>Pseudomonadati</taxon>
        <taxon>Pseudomonadota</taxon>
        <taxon>Gammaproteobacteria</taxon>
        <taxon>Lysobacterales</taxon>
        <taxon>Lysobacteraceae</taxon>
        <taxon>Xanthomonas</taxon>
        <taxon>Xanthomonas translucens group</taxon>
        <taxon>Xanthomonas graminis</taxon>
    </lineage>
</organism>
<dbReference type="PROSITE" id="PS00519">
    <property type="entry name" value="HTH_ASNC_1"/>
    <property type="match status" value="1"/>
</dbReference>
<dbReference type="Pfam" id="PF08279">
    <property type="entry name" value="HTH_11"/>
    <property type="match status" value="1"/>
</dbReference>
<evidence type="ECO:0000256" key="4">
    <source>
        <dbReference type="ARBA" id="ARBA00023267"/>
    </source>
</evidence>
<dbReference type="SUPFAM" id="SSF55681">
    <property type="entry name" value="Class II aaRS and biotin synthetases"/>
    <property type="match status" value="1"/>
</dbReference>
<keyword evidence="6" id="KW-0238">DNA-binding</keyword>
<sequence length="323" mass="33128">MDERELLARLSQGRLSGDALARSFGLTRAAVWKRIQGLRAAGVEIDGRAGEGYGLARPLELLEAERIRAALAPAARDELAGLEIAWSLASSNSTLLARPAPPRGSQVLLAERQTGGRGRRGRVWASPLAAHLYLSVARGFDGGLGRLGGLSLAAGVAVAEALHAAGFATVGLKWPNDLLADGHKLGGLLVEGGGEFAGPARAVIGLGLNVRMPAASAASIDQPWTDLATLAGTGAEVSRNAIAATVLSHLLPALALFDAQGLAPFLPRYAALDLLAGRAIRIDDGGVAREGVALGLADDGALRVVFADGERALHAGEVSVRPA</sequence>
<comment type="similarity">
    <text evidence="6">Belongs to the biotin--protein ligase family.</text>
</comment>
<dbReference type="AlphaFoldDB" id="A0A0K2ZH28"/>
<keyword evidence="4 6" id="KW-0092">Biotin</keyword>
<keyword evidence="3 6" id="KW-0067">ATP-binding</keyword>
<feature type="DNA-binding region" description="H-T-H motif" evidence="6">
    <location>
        <begin position="17"/>
        <end position="36"/>
    </location>
</feature>
<evidence type="ECO:0000256" key="1">
    <source>
        <dbReference type="ARBA" id="ARBA00022598"/>
    </source>
</evidence>
<dbReference type="HAMAP" id="MF_00978">
    <property type="entry name" value="Bifunct_BirA"/>
    <property type="match status" value="1"/>
</dbReference>
<keyword evidence="1 6" id="KW-0436">Ligase</keyword>
<dbReference type="InterPro" id="IPR013196">
    <property type="entry name" value="HTH_11"/>
</dbReference>
<keyword evidence="6" id="KW-0678">Repressor</keyword>
<dbReference type="InterPro" id="IPR036390">
    <property type="entry name" value="WH_DNA-bd_sf"/>
</dbReference>
<dbReference type="PROSITE" id="PS51733">
    <property type="entry name" value="BPL_LPL_CATALYTIC"/>
    <property type="match status" value="1"/>
</dbReference>
<dbReference type="SUPFAM" id="SSF46785">
    <property type="entry name" value="Winged helix' DNA-binding domain"/>
    <property type="match status" value="1"/>
</dbReference>
<dbReference type="EC" id="6.3.4.15" evidence="6"/>
<dbReference type="SUPFAM" id="SSF50037">
    <property type="entry name" value="C-terminal domain of transcriptional repressors"/>
    <property type="match status" value="1"/>
</dbReference>
<evidence type="ECO:0000259" key="7">
    <source>
        <dbReference type="PROSITE" id="PS51733"/>
    </source>
</evidence>
<protein>
    <recommendedName>
        <fullName evidence="6">Bifunctional ligase/repressor BirA</fullName>
    </recommendedName>
    <alternativeName>
        <fullName evidence="6">Biotin operon repressor</fullName>
    </alternativeName>
    <alternativeName>
        <fullName evidence="6">Biotin--[acetyl-CoA-carboxylase] ligase</fullName>
        <ecNumber evidence="6">6.3.4.15</ecNumber>
    </alternativeName>
    <alternativeName>
        <fullName evidence="6">Biotin--protein ligase</fullName>
    </alternativeName>
    <alternativeName>
        <fullName evidence="6">Biotin-[acetyl-CoA carboxylase] synthetase</fullName>
    </alternativeName>
</protein>
<evidence type="ECO:0000256" key="2">
    <source>
        <dbReference type="ARBA" id="ARBA00022741"/>
    </source>
</evidence>
<dbReference type="GO" id="GO:0005524">
    <property type="term" value="F:ATP binding"/>
    <property type="evidence" value="ECO:0007669"/>
    <property type="project" value="UniProtKB-UniRule"/>
</dbReference>
<evidence type="ECO:0000256" key="5">
    <source>
        <dbReference type="ARBA" id="ARBA00047846"/>
    </source>
</evidence>
<dbReference type="PANTHER" id="PTHR12835">
    <property type="entry name" value="BIOTIN PROTEIN LIGASE"/>
    <property type="match status" value="1"/>
</dbReference>
<dbReference type="Proteomes" id="UP000046187">
    <property type="component" value="Unassembled WGS sequence"/>
</dbReference>
<evidence type="ECO:0000313" key="9">
    <source>
        <dbReference type="Proteomes" id="UP000046187"/>
    </source>
</evidence>
<evidence type="ECO:0000313" key="8">
    <source>
        <dbReference type="EMBL" id="CTP85046.1"/>
    </source>
</evidence>
<dbReference type="GO" id="GO:0005737">
    <property type="term" value="C:cytoplasm"/>
    <property type="evidence" value="ECO:0007669"/>
    <property type="project" value="TreeGrafter"/>
</dbReference>
<dbReference type="Pfam" id="PF03099">
    <property type="entry name" value="BPL_LplA_LipB"/>
    <property type="match status" value="1"/>
</dbReference>
<dbReference type="Pfam" id="PF02237">
    <property type="entry name" value="BPL_C"/>
    <property type="match status" value="1"/>
</dbReference>
<dbReference type="InterPro" id="IPR004408">
    <property type="entry name" value="Biotin_CoA_COase_ligase"/>
</dbReference>
<dbReference type="Gene3D" id="1.10.10.10">
    <property type="entry name" value="Winged helix-like DNA-binding domain superfamily/Winged helix DNA-binding domain"/>
    <property type="match status" value="1"/>
</dbReference>
<dbReference type="InterPro" id="IPR008988">
    <property type="entry name" value="Transcriptional_repressor_C"/>
</dbReference>
<dbReference type="InterPro" id="IPR030855">
    <property type="entry name" value="Bifunct_BirA"/>
</dbReference>
<dbReference type="GO" id="GO:0006355">
    <property type="term" value="P:regulation of DNA-templated transcription"/>
    <property type="evidence" value="ECO:0007669"/>
    <property type="project" value="UniProtKB-UniRule"/>
</dbReference>
<feature type="binding site" evidence="6">
    <location>
        <begin position="117"/>
        <end position="119"/>
    </location>
    <ligand>
        <name>biotin</name>
        <dbReference type="ChEBI" id="CHEBI:57586"/>
    </ligand>
</feature>
<keyword evidence="6" id="KW-0804">Transcription</keyword>
<comment type="catalytic activity">
    <reaction evidence="5 6">
        <text>biotin + L-lysyl-[protein] + ATP = N(6)-biotinyl-L-lysyl-[protein] + AMP + diphosphate + H(+)</text>
        <dbReference type="Rhea" id="RHEA:11756"/>
        <dbReference type="Rhea" id="RHEA-COMP:9752"/>
        <dbReference type="Rhea" id="RHEA-COMP:10505"/>
        <dbReference type="ChEBI" id="CHEBI:15378"/>
        <dbReference type="ChEBI" id="CHEBI:29969"/>
        <dbReference type="ChEBI" id="CHEBI:30616"/>
        <dbReference type="ChEBI" id="CHEBI:33019"/>
        <dbReference type="ChEBI" id="CHEBI:57586"/>
        <dbReference type="ChEBI" id="CHEBI:83144"/>
        <dbReference type="ChEBI" id="CHEBI:456215"/>
        <dbReference type="EC" id="6.3.4.15"/>
    </reaction>
</comment>
<feature type="binding site" evidence="6">
    <location>
        <position position="184"/>
    </location>
    <ligand>
        <name>biotin</name>
        <dbReference type="ChEBI" id="CHEBI:57586"/>
    </ligand>
</feature>
<feature type="binding site" evidence="6">
    <location>
        <begin position="90"/>
        <end position="92"/>
    </location>
    <ligand>
        <name>biotin</name>
        <dbReference type="ChEBI" id="CHEBI:57586"/>
    </ligand>
</feature>
<dbReference type="InterPro" id="IPR036388">
    <property type="entry name" value="WH-like_DNA-bd_sf"/>
</dbReference>
<keyword evidence="2 6" id="KW-0547">Nucleotide-binding</keyword>
<name>A0A0K2ZH28_9XANT</name>
<dbReference type="NCBIfam" id="TIGR00121">
    <property type="entry name" value="birA_ligase"/>
    <property type="match status" value="1"/>
</dbReference>
<dbReference type="GO" id="GO:0004077">
    <property type="term" value="F:biotin--[biotin carboxyl-carrier protein] ligase activity"/>
    <property type="evidence" value="ECO:0007669"/>
    <property type="project" value="UniProtKB-UniRule"/>
</dbReference>
<dbReference type="EMBL" id="CXOI01000018">
    <property type="protein sequence ID" value="CTP85046.1"/>
    <property type="molecule type" value="Genomic_DNA"/>
</dbReference>
<accession>A0A0K2ZH28</accession>
<evidence type="ECO:0000256" key="3">
    <source>
        <dbReference type="ARBA" id="ARBA00022840"/>
    </source>
</evidence>
<dbReference type="InterPro" id="IPR019885">
    <property type="entry name" value="Tscrpt_reg_HTH_AsnC-type_CS"/>
</dbReference>